<keyword evidence="4 7" id="KW-1133">Transmembrane helix</keyword>
<dbReference type="STRING" id="1214573.A0A0G2HBT0"/>
<feature type="region of interest" description="Disordered" evidence="6">
    <location>
        <begin position="67"/>
        <end position="98"/>
    </location>
</feature>
<dbReference type="Proteomes" id="UP000034680">
    <property type="component" value="Unassembled WGS sequence"/>
</dbReference>
<dbReference type="OrthoDB" id="2148490at2759"/>
<gene>
    <name evidence="8" type="ORF">UCDDA912_g07369</name>
</gene>
<evidence type="ECO:0000256" key="6">
    <source>
        <dbReference type="SAM" id="MobiDB-lite"/>
    </source>
</evidence>
<name>A0A0G2HBT0_9PEZI</name>
<comment type="caution">
    <text evidence="8">The sequence shown here is derived from an EMBL/GenBank/DDBJ whole genome shotgun (WGS) entry which is preliminary data.</text>
</comment>
<dbReference type="PANTHER" id="PTHR12428:SF66">
    <property type="entry name" value="MITOCHONDRIAL INNER MEMBRANE PROTEIN OXA1L"/>
    <property type="match status" value="1"/>
</dbReference>
<dbReference type="GO" id="GO:0005743">
    <property type="term" value="C:mitochondrial inner membrane"/>
    <property type="evidence" value="ECO:0007669"/>
    <property type="project" value="TreeGrafter"/>
</dbReference>
<protein>
    <submittedName>
        <fullName evidence="8">Putative mitochondrial export translocase oxa1</fullName>
    </submittedName>
</protein>
<sequence length="413" mass="45780">MCIFSRAPGRSIPRHSRPVASTRQFGTSLKANSRPFNGAYSTGISSQGRKGAAAILLSSARQARFASTGSAPSPAESAASSPSSFSDSLSTPPEFPSDFSSLSDLDGASLLNTPETIGYLQNLGLDYGWGPTAMSQWFIEHLHIWGGLPWWASIVGFAAIVRLVFAQPALVAQQESVKMNKMRKDPVFNSLQEKWMMAITGGVALPQAEMMQLRLQMSLVRERYNVKTWKMFLPVLQAPRAIPYMNPQQAAFMRVTPWILGPLGFFLTWKMGAAVQLYFAATAILQFAQTTFFHVAWIRKAAGLPPLEEMRQDASAAPTGPRVSPFSNRGGMQYQAPRTINTTATESTPESNNPIEAFKGAWAGVQDKLKKRSEANAQKNTQKDAAQYEKKRLQEEHEQYLRRREAARRNERK</sequence>
<proteinExistence type="inferred from homology"/>
<feature type="region of interest" description="Disordered" evidence="6">
    <location>
        <begin position="1"/>
        <end position="30"/>
    </location>
</feature>
<feature type="transmembrane region" description="Helical" evidence="7">
    <location>
        <begin position="251"/>
        <end position="269"/>
    </location>
</feature>
<feature type="transmembrane region" description="Helical" evidence="7">
    <location>
        <begin position="150"/>
        <end position="172"/>
    </location>
</feature>
<evidence type="ECO:0000256" key="4">
    <source>
        <dbReference type="ARBA" id="ARBA00022989"/>
    </source>
</evidence>
<comment type="subcellular location">
    <subcellularLocation>
        <location evidence="1">Membrane</location>
        <topology evidence="1">Multi-pass membrane protein</topology>
    </subcellularLocation>
</comment>
<comment type="similarity">
    <text evidence="2">Belongs to the OXA1/ALB3/YidC family.</text>
</comment>
<dbReference type="EMBL" id="LCUC01000292">
    <property type="protein sequence ID" value="KKY32663.1"/>
    <property type="molecule type" value="Genomic_DNA"/>
</dbReference>
<evidence type="ECO:0000256" key="2">
    <source>
        <dbReference type="ARBA" id="ARBA00009877"/>
    </source>
</evidence>
<evidence type="ECO:0000313" key="8">
    <source>
        <dbReference type="EMBL" id="KKY32663.1"/>
    </source>
</evidence>
<dbReference type="PANTHER" id="PTHR12428">
    <property type="entry name" value="OXA1"/>
    <property type="match status" value="1"/>
</dbReference>
<dbReference type="GO" id="GO:0032979">
    <property type="term" value="P:protein insertion into mitochondrial inner membrane from matrix"/>
    <property type="evidence" value="ECO:0007669"/>
    <property type="project" value="TreeGrafter"/>
</dbReference>
<feature type="region of interest" description="Disordered" evidence="6">
    <location>
        <begin position="312"/>
        <end position="333"/>
    </location>
</feature>
<feature type="compositionally biased region" description="Polar residues" evidence="6">
    <location>
        <begin position="19"/>
        <end position="30"/>
    </location>
</feature>
<feature type="compositionally biased region" description="Polar residues" evidence="6">
    <location>
        <begin position="375"/>
        <end position="384"/>
    </location>
</feature>
<organism evidence="8 9">
    <name type="scientific">Diaporthe ampelina</name>
    <dbReference type="NCBI Taxonomy" id="1214573"/>
    <lineage>
        <taxon>Eukaryota</taxon>
        <taxon>Fungi</taxon>
        <taxon>Dikarya</taxon>
        <taxon>Ascomycota</taxon>
        <taxon>Pezizomycotina</taxon>
        <taxon>Sordariomycetes</taxon>
        <taxon>Sordariomycetidae</taxon>
        <taxon>Diaporthales</taxon>
        <taxon>Diaporthaceae</taxon>
        <taxon>Diaporthe</taxon>
    </lineage>
</organism>
<evidence type="ECO:0000256" key="5">
    <source>
        <dbReference type="ARBA" id="ARBA00023136"/>
    </source>
</evidence>
<evidence type="ECO:0000313" key="9">
    <source>
        <dbReference type="Proteomes" id="UP000034680"/>
    </source>
</evidence>
<dbReference type="InterPro" id="IPR001708">
    <property type="entry name" value="YidC/ALB3/OXA1/COX18"/>
</dbReference>
<dbReference type="GO" id="GO:0032977">
    <property type="term" value="F:membrane insertase activity"/>
    <property type="evidence" value="ECO:0007669"/>
    <property type="project" value="InterPro"/>
</dbReference>
<keyword evidence="3 7" id="KW-0812">Transmembrane</keyword>
<dbReference type="AlphaFoldDB" id="A0A0G2HBT0"/>
<evidence type="ECO:0000256" key="7">
    <source>
        <dbReference type="SAM" id="Phobius"/>
    </source>
</evidence>
<keyword evidence="9" id="KW-1185">Reference proteome</keyword>
<reference evidence="8 9" key="2">
    <citation type="submission" date="2015-05" db="EMBL/GenBank/DDBJ databases">
        <authorList>
            <person name="Morales-Cruz A."/>
            <person name="Amrine K.C."/>
            <person name="Cantu D."/>
        </authorList>
    </citation>
    <scope>NUCLEOTIDE SEQUENCE [LARGE SCALE GENOMIC DNA]</scope>
    <source>
        <strain evidence="8">DA912</strain>
    </source>
</reference>
<evidence type="ECO:0000256" key="3">
    <source>
        <dbReference type="ARBA" id="ARBA00022692"/>
    </source>
</evidence>
<feature type="transmembrane region" description="Helical" evidence="7">
    <location>
        <begin position="275"/>
        <end position="297"/>
    </location>
</feature>
<reference evidence="8 9" key="1">
    <citation type="submission" date="2015-05" db="EMBL/GenBank/DDBJ databases">
        <title>Distinctive expansion of gene families associated with plant cell wall degradation and secondary metabolism in the genomes of grapevine trunk pathogens.</title>
        <authorList>
            <person name="Lawrence D.P."/>
            <person name="Travadon R."/>
            <person name="Rolshausen P.E."/>
            <person name="Baumgartner K."/>
        </authorList>
    </citation>
    <scope>NUCLEOTIDE SEQUENCE [LARGE SCALE GENOMIC DNA]</scope>
    <source>
        <strain evidence="8">DA912</strain>
    </source>
</reference>
<feature type="region of interest" description="Disordered" evidence="6">
    <location>
        <begin position="369"/>
        <end position="389"/>
    </location>
</feature>
<accession>A0A0G2HBT0</accession>
<keyword evidence="5 7" id="KW-0472">Membrane</keyword>
<evidence type="ECO:0000256" key="1">
    <source>
        <dbReference type="ARBA" id="ARBA00004141"/>
    </source>
</evidence>